<dbReference type="InterPro" id="IPR019734">
    <property type="entry name" value="TPR_rpt"/>
</dbReference>
<dbReference type="InterPro" id="IPR033646">
    <property type="entry name" value="CLU-central"/>
</dbReference>
<reference evidence="6" key="1">
    <citation type="submission" date="2019-10" db="EMBL/GenBank/DDBJ databases">
        <authorList>
            <person name="Zhang R."/>
            <person name="Pan Y."/>
            <person name="Wang J."/>
            <person name="Ma R."/>
            <person name="Yu S."/>
        </authorList>
    </citation>
    <scope>NUCLEOTIDE SEQUENCE</scope>
    <source>
        <strain evidence="6">LA-IB0</strain>
        <tissue evidence="6">Leaf</tissue>
    </source>
</reference>
<feature type="compositionally biased region" description="Polar residues" evidence="4">
    <location>
        <begin position="44"/>
        <end position="54"/>
    </location>
</feature>
<feature type="region of interest" description="Disordered" evidence="4">
    <location>
        <begin position="24"/>
        <end position="103"/>
    </location>
</feature>
<comment type="function">
    <text evidence="2">mRNA-binding protein involved in proper cytoplasmic distribution of mitochondria.</text>
</comment>
<organism evidence="6 7">
    <name type="scientific">Buddleja alternifolia</name>
    <dbReference type="NCBI Taxonomy" id="168488"/>
    <lineage>
        <taxon>Eukaryota</taxon>
        <taxon>Viridiplantae</taxon>
        <taxon>Streptophyta</taxon>
        <taxon>Embryophyta</taxon>
        <taxon>Tracheophyta</taxon>
        <taxon>Spermatophyta</taxon>
        <taxon>Magnoliopsida</taxon>
        <taxon>eudicotyledons</taxon>
        <taxon>Gunneridae</taxon>
        <taxon>Pentapetalae</taxon>
        <taxon>asterids</taxon>
        <taxon>lamiids</taxon>
        <taxon>Lamiales</taxon>
        <taxon>Scrophulariaceae</taxon>
        <taxon>Buddlejeae</taxon>
        <taxon>Buddleja</taxon>
    </lineage>
</organism>
<proteinExistence type="inferred from homology"/>
<evidence type="ECO:0000259" key="5">
    <source>
        <dbReference type="PROSITE" id="PS51823"/>
    </source>
</evidence>
<sequence length="1534" mass="168099">MVVRCHDSGAVTVWFGGGRANGIGGIKMAGKSNRGKNRKGVQQAAMNSPDQDVSSDAPLNDSPSVVQANGDTSLSKVTETKSDVVPEKDSASDQHPTKQAGVHLYPVSVKTQGGEKLDLQLSPGDSVMDVRQFLLDAPETCFFTCYDLLLHTKDGSVHHLEDYNEISEVADITSGSCLLEMIAASYDDRSIRAHVHRTRELLSLSTLHSSMSTTLALQHETGQNASGNTGDAVKAEVPELDNVGFMDNVTGSLTNLLSSPSKEIKCVESIVFSSFNPPPSYRRLSGDLIYLDVATLEGNKYCITGTTKAFYVNSSTGNILDPRPSKSALEATSLVGLCQKISPKFKKAFREILERKASAHPFENVQSLLPPNSWLGLYPIPDHKRDAARAENSLALSFGSELIGMQRDWNEELQSCREFPHTTHQERILRDRALYKVTSDFVDAATNGAIGVISRCIPPINPTDPECFHMYVHNNIFFSFAVDADLEQLPRKQASEESSKVDSKVALQSYSEKAENNSQGASRDSYVDESAVPNTGNVNGVEALSPDVPAEAQLAESEQATYASANNDLKGTKAYQEADVSGLYNLAMAIIDYRGHRVVAQSVLPGILQGDKSDSLLYGSVDNGKKICWSDDFHSKVLEAAKRLHLKEHTVLDGSGNVFKLAAPVECKGIVGSDDRHYLLDLMRVTPRDANYTGSGSRFFILRPELITTFCHAEAATMSKSGCESEQDSSAASDSLDANNAEEAVKPEENASSAASDTQDAEKVETKNFQEECVSHSSSKDTNNEILFNPNVFTEFKLAGNQEEITADEENVRKVSLHLKDVVLPKFIDDLSTLEVSPMDGQTLTDALHAHGINVRYIGKVAEGTRHMPHLWDLCSNEIVVRSAKHVVKDILRDTEDHDIGHAISHFFNCFVGKVQAVSAKGVANSSQTKNQKKYTALLIWNFYSVSVVPLWKVHCMKMQSKLHAGNHASGKSSKGQAKLKDGGYGRKKNFYLSITSESLWSDIQEFAKLKYQFELPEDARQRVKKISVVRNLCQKVGISIAARKYDFDALAPFQVSDILNIQPVIKHSIPVCSEAKDLVETGKLQLAEGMLSEAYTMFSEAFAILQQVTGPMHREVANCCRYLAMVLYHAGDMAGAIMQQHKELIINERCLGLDHPDTAHRHKPFSTPLILSRHRLQIFLLTSILSFSAHPTLYRGSTMVYDYYYGNMALFYHGLNQTELALRHMSRALLLLSLSSGPDHPDVAATFINVAMMYQDIGKMDTSLRYLQEALKKNERLLGEEHIQTAVCYHALAIAFNCMGAFKLSHQHEKRTYDILVKQLGEDDSRTKDSQNWMKTFKMRELQMNAQKQKGQTLNAASAQKAIDILKVLITSLETHSRLPRLHTHLAHPDLIQAFQAAAVAGGTSSAGSSTNKSIMGEALPRGRGVDERAARAAAEVRKKAAARGLMIRPHGVPVQALPPLTNLLNVINSGMTPDAITESTDGVKKEANGPTSNGVQDNETSQSKQVPGPVGLGSGLASLDAKKQKTKAKATS</sequence>
<feature type="region of interest" description="Disordered" evidence="4">
    <location>
        <begin position="1477"/>
        <end position="1534"/>
    </location>
</feature>
<dbReference type="Pfam" id="PF13424">
    <property type="entry name" value="TPR_12"/>
    <property type="match status" value="1"/>
</dbReference>
<keyword evidence="7" id="KW-1185">Reference proteome</keyword>
<dbReference type="PANTHER" id="PTHR12601:SF6">
    <property type="entry name" value="CLUSTERED MITOCHONDRIA PROTEIN HOMOLOG"/>
    <property type="match status" value="1"/>
</dbReference>
<feature type="compositionally biased region" description="Polar residues" evidence="4">
    <location>
        <begin position="1491"/>
        <end position="1507"/>
    </location>
</feature>
<dbReference type="Gene3D" id="1.25.40.10">
    <property type="entry name" value="Tetratricopeptide repeat domain"/>
    <property type="match status" value="2"/>
</dbReference>
<dbReference type="HAMAP" id="MF_03013">
    <property type="entry name" value="CLU"/>
    <property type="match status" value="1"/>
</dbReference>
<dbReference type="Pfam" id="PF13374">
    <property type="entry name" value="TPR_10"/>
    <property type="match status" value="1"/>
</dbReference>
<keyword evidence="2" id="KW-0694">RNA-binding</keyword>
<evidence type="ECO:0000256" key="1">
    <source>
        <dbReference type="ARBA" id="ARBA00022490"/>
    </source>
</evidence>
<dbReference type="SMART" id="SM00028">
    <property type="entry name" value="TPR"/>
    <property type="match status" value="3"/>
</dbReference>
<dbReference type="InterPro" id="IPR007967">
    <property type="entry name" value="GSKIP_dom"/>
</dbReference>
<dbReference type="EMBL" id="WHWC01000001">
    <property type="protein sequence ID" value="KAG8391297.1"/>
    <property type="molecule type" value="Genomic_DNA"/>
</dbReference>
<dbReference type="PROSITE" id="PS50005">
    <property type="entry name" value="TPR"/>
    <property type="match status" value="1"/>
</dbReference>
<dbReference type="InterPro" id="IPR027523">
    <property type="entry name" value="CLU_prot"/>
</dbReference>
<dbReference type="PANTHER" id="PTHR12601">
    <property type="entry name" value="EUKARYOTIC TRANSLATION INITIATION FACTOR 3 SUBUNIT EIF-3"/>
    <property type="match status" value="1"/>
</dbReference>
<evidence type="ECO:0000256" key="3">
    <source>
        <dbReference type="PROSITE-ProRule" id="PRU00339"/>
    </source>
</evidence>
<dbReference type="SUPFAM" id="SSF103107">
    <property type="entry name" value="Hypothetical protein c14orf129, hspc210"/>
    <property type="match status" value="1"/>
</dbReference>
<keyword evidence="1 2" id="KW-0963">Cytoplasm</keyword>
<feature type="region of interest" description="Disordered" evidence="4">
    <location>
        <begin position="722"/>
        <end position="781"/>
    </location>
</feature>
<dbReference type="CDD" id="cd15466">
    <property type="entry name" value="CLU-central"/>
    <property type="match status" value="1"/>
</dbReference>
<evidence type="ECO:0000313" key="6">
    <source>
        <dbReference type="EMBL" id="KAG8391297.1"/>
    </source>
</evidence>
<feature type="compositionally biased region" description="Basic and acidic residues" evidence="4">
    <location>
        <begin position="760"/>
        <end position="781"/>
    </location>
</feature>
<keyword evidence="3" id="KW-0802">TPR repeat</keyword>
<evidence type="ECO:0000313" key="7">
    <source>
        <dbReference type="Proteomes" id="UP000826271"/>
    </source>
</evidence>
<comment type="subcellular location">
    <subcellularLocation>
        <location evidence="2">Cytoplasm</location>
    </subcellularLocation>
</comment>
<feature type="compositionally biased region" description="Basic and acidic residues" evidence="4">
    <location>
        <begin position="78"/>
        <end position="96"/>
    </location>
</feature>
<dbReference type="Gene3D" id="3.30.2280.10">
    <property type="entry name" value="Hypothetical protein (hspc210)"/>
    <property type="match status" value="1"/>
</dbReference>
<dbReference type="Pfam" id="PF05303">
    <property type="entry name" value="GSKIP_dom"/>
    <property type="match status" value="1"/>
</dbReference>
<dbReference type="InterPro" id="IPR011990">
    <property type="entry name" value="TPR-like_helical_dom_sf"/>
</dbReference>
<feature type="compositionally biased region" description="Low complexity" evidence="4">
    <location>
        <begin position="728"/>
        <end position="741"/>
    </location>
</feature>
<evidence type="ECO:0000256" key="2">
    <source>
        <dbReference type="HAMAP-Rule" id="MF_03013"/>
    </source>
</evidence>
<feature type="region of interest" description="Disordered" evidence="4">
    <location>
        <begin position="492"/>
        <end position="530"/>
    </location>
</feature>
<dbReference type="GO" id="GO:0005737">
    <property type="term" value="C:cytoplasm"/>
    <property type="evidence" value="ECO:0007669"/>
    <property type="project" value="UniProtKB-SubCell"/>
</dbReference>
<dbReference type="Pfam" id="PF13236">
    <property type="entry name" value="CLU"/>
    <property type="match status" value="2"/>
</dbReference>
<name>A0AAV6YFM2_9LAMI</name>
<dbReference type="Pfam" id="PF12807">
    <property type="entry name" value="eIF3_p135"/>
    <property type="match status" value="1"/>
</dbReference>
<feature type="compositionally biased region" description="Polar residues" evidence="4">
    <location>
        <begin position="506"/>
        <end position="522"/>
    </location>
</feature>
<dbReference type="FunFam" id="3.30.2280.10:FF:000002">
    <property type="entry name" value="Clustered mitochondria protein homolog"/>
    <property type="match status" value="1"/>
</dbReference>
<comment type="caution">
    <text evidence="6">The sequence shown here is derived from an EMBL/GenBank/DDBJ whole genome shotgun (WGS) entry which is preliminary data.</text>
</comment>
<dbReference type="GO" id="GO:0003723">
    <property type="term" value="F:RNA binding"/>
    <property type="evidence" value="ECO:0007669"/>
    <property type="project" value="UniProtKB-KW"/>
</dbReference>
<dbReference type="InterPro" id="IPR023231">
    <property type="entry name" value="GSKIP_dom_sf"/>
</dbReference>
<feature type="repeat" description="TPR" evidence="3">
    <location>
        <begin position="1245"/>
        <end position="1278"/>
    </location>
</feature>
<dbReference type="InterPro" id="IPR025697">
    <property type="entry name" value="CLU_dom"/>
</dbReference>
<dbReference type="Proteomes" id="UP000826271">
    <property type="component" value="Unassembled WGS sequence"/>
</dbReference>
<feature type="compositionally biased region" description="Basic and acidic residues" evidence="4">
    <location>
        <begin position="492"/>
        <end position="503"/>
    </location>
</feature>
<feature type="compositionally biased region" description="Polar residues" evidence="4">
    <location>
        <begin position="61"/>
        <end position="77"/>
    </location>
</feature>
<accession>A0AAV6YFM2</accession>
<dbReference type="InterPro" id="IPR028275">
    <property type="entry name" value="CLU_N"/>
</dbReference>
<dbReference type="GO" id="GO:0007005">
    <property type="term" value="P:mitochondrion organization"/>
    <property type="evidence" value="ECO:0007669"/>
    <property type="project" value="UniProtKB-UniRule"/>
</dbReference>
<dbReference type="Pfam" id="PF15044">
    <property type="entry name" value="CLU_N"/>
    <property type="match status" value="1"/>
</dbReference>
<evidence type="ECO:0000256" key="4">
    <source>
        <dbReference type="SAM" id="MobiDB-lite"/>
    </source>
</evidence>
<dbReference type="PROSITE" id="PS51823">
    <property type="entry name" value="CLU"/>
    <property type="match status" value="1"/>
</dbReference>
<comment type="similarity">
    <text evidence="2">Belongs to the CLU family.</text>
</comment>
<feature type="domain" description="Clu" evidence="5">
    <location>
        <begin position="381"/>
        <end position="693"/>
    </location>
</feature>
<gene>
    <name evidence="6" type="ORF">BUALT_Bualt01G0173300</name>
</gene>
<protein>
    <recommendedName>
        <fullName evidence="2">Clustered mitochondria protein homolog</fullName>
    </recommendedName>
</protein>
<dbReference type="SUPFAM" id="SSF48452">
    <property type="entry name" value="TPR-like"/>
    <property type="match status" value="2"/>
</dbReference>